<evidence type="ECO:0000256" key="1">
    <source>
        <dbReference type="ARBA" id="ARBA00005862"/>
    </source>
</evidence>
<dbReference type="GO" id="GO:0000719">
    <property type="term" value="P:photoreactive repair"/>
    <property type="evidence" value="ECO:0007669"/>
    <property type="project" value="TreeGrafter"/>
</dbReference>
<dbReference type="Gene3D" id="1.25.40.80">
    <property type="match status" value="1"/>
</dbReference>
<organism evidence="10 11">
    <name type="scientific">Aliidiomarina iranensis</name>
    <dbReference type="NCBI Taxonomy" id="1434071"/>
    <lineage>
        <taxon>Bacteria</taxon>
        <taxon>Pseudomonadati</taxon>
        <taxon>Pseudomonadota</taxon>
        <taxon>Gammaproteobacteria</taxon>
        <taxon>Alteromonadales</taxon>
        <taxon>Idiomarinaceae</taxon>
        <taxon>Aliidiomarina</taxon>
    </lineage>
</organism>
<dbReference type="InterPro" id="IPR014729">
    <property type="entry name" value="Rossmann-like_a/b/a_fold"/>
</dbReference>
<dbReference type="SUPFAM" id="SSF52425">
    <property type="entry name" value="Cryptochrome/photolyase, N-terminal domain"/>
    <property type="match status" value="1"/>
</dbReference>
<dbReference type="InterPro" id="IPR036134">
    <property type="entry name" value="Crypto/Photolyase_FAD-like_sf"/>
</dbReference>
<comment type="cofactor">
    <cofactor evidence="7">
        <name>(6R)-5,10-methylene-5,6,7,8-tetrahydrofolate</name>
        <dbReference type="ChEBI" id="CHEBI:15636"/>
    </cofactor>
    <text evidence="7">Binds 1 5,10-methenyltetrahydrofolate (MTHF) per subunit.</text>
</comment>
<keyword evidence="4 6" id="KW-0274">FAD</keyword>
<dbReference type="PANTHER" id="PTHR11455">
    <property type="entry name" value="CRYPTOCHROME"/>
    <property type="match status" value="1"/>
</dbReference>
<dbReference type="GO" id="GO:0003904">
    <property type="term" value="F:deoxyribodipyrimidine photo-lyase activity"/>
    <property type="evidence" value="ECO:0007669"/>
    <property type="project" value="TreeGrafter"/>
</dbReference>
<dbReference type="GO" id="GO:0071949">
    <property type="term" value="F:FAD binding"/>
    <property type="evidence" value="ECO:0007669"/>
    <property type="project" value="TreeGrafter"/>
</dbReference>
<gene>
    <name evidence="10" type="ORF">CWE08_09210</name>
</gene>
<proteinExistence type="inferred from homology"/>
<dbReference type="Pfam" id="PF00875">
    <property type="entry name" value="DNA_photolyase"/>
    <property type="match status" value="1"/>
</dbReference>
<evidence type="ECO:0000313" key="11">
    <source>
        <dbReference type="Proteomes" id="UP000288395"/>
    </source>
</evidence>
<feature type="binding site" evidence="6">
    <location>
        <begin position="437"/>
        <end position="439"/>
    </location>
    <ligand>
        <name>FAD</name>
        <dbReference type="ChEBI" id="CHEBI:57692"/>
    </ligand>
</feature>
<dbReference type="AlphaFoldDB" id="A0A432VT95"/>
<evidence type="ECO:0000256" key="4">
    <source>
        <dbReference type="ARBA" id="ARBA00022827"/>
    </source>
</evidence>
<sequence>MGVQMNDISSGISELVWFRRNLRVADNPALTALADSKQAAPLGVFFYDQQYTGSWLGMPRCRPLRAKFLWESVQDLQEQLQGLGGELLVQEGEPEDLLPKICQSLGITRVHTQRLFAYEESESAERVLQALHAIGVELVQHECYTLWPSAHVFASHPQPLSSFSKFRRKVGAPENGARKNGVVVAKLWHQNENGARENGVVVAKLWHQSLEHTSLTKSPIPIDAELDERSVLLFQGGEKAGRARLHDYCSKPVGHYKETRNGLIGADYSSKLSPWLNLGCIAPSQVLRAVREYERAHGENASTEWLIVELLWRDFFQFLAAERGAELFKGIAEPKGEPQGKPSGKVPEDVNSGSNFEKGTEEHDNDPNFSVPGLSGAFGRWCWGKAENAFLNANMRELEKTGYMSNRGRQNAASALIHDMGIDWRLGALWFEANLLDYDPGSNYGNWQYIAGLAANPRGGSWFNLKKQAQMYDTKGEYQKLWDA</sequence>
<evidence type="ECO:0000256" key="6">
    <source>
        <dbReference type="PIRSR" id="PIRSR602081-1"/>
    </source>
</evidence>
<dbReference type="Proteomes" id="UP000288395">
    <property type="component" value="Unassembled WGS sequence"/>
</dbReference>
<evidence type="ECO:0000256" key="3">
    <source>
        <dbReference type="ARBA" id="ARBA00022630"/>
    </source>
</evidence>
<evidence type="ECO:0000256" key="7">
    <source>
        <dbReference type="RuleBase" id="RU367151"/>
    </source>
</evidence>
<dbReference type="PROSITE" id="PS51645">
    <property type="entry name" value="PHR_CRY_ALPHA_BETA"/>
    <property type="match status" value="1"/>
</dbReference>
<name>A0A432VT95_9GAMM</name>
<dbReference type="InterPro" id="IPR014133">
    <property type="entry name" value="Cry_DASH"/>
</dbReference>
<dbReference type="InterPro" id="IPR005101">
    <property type="entry name" value="Cryptochr/Photolyase_FAD-bd"/>
</dbReference>
<feature type="binding site" evidence="6">
    <location>
        <position position="256"/>
    </location>
    <ligand>
        <name>FAD</name>
        <dbReference type="ChEBI" id="CHEBI:57692"/>
    </ligand>
</feature>
<feature type="binding site" evidence="6">
    <location>
        <begin position="269"/>
        <end position="273"/>
    </location>
    <ligand>
        <name>FAD</name>
        <dbReference type="ChEBI" id="CHEBI:57692"/>
    </ligand>
</feature>
<dbReference type="Gene3D" id="3.40.50.620">
    <property type="entry name" value="HUPs"/>
    <property type="match status" value="1"/>
</dbReference>
<reference evidence="11" key="1">
    <citation type="journal article" date="2018" name="Front. Microbiol.">
        <title>Genome-Based Analysis Reveals the Taxonomy and Diversity of the Family Idiomarinaceae.</title>
        <authorList>
            <person name="Liu Y."/>
            <person name="Lai Q."/>
            <person name="Shao Z."/>
        </authorList>
    </citation>
    <scope>NUCLEOTIDE SEQUENCE [LARGE SCALE GENOMIC DNA]</scope>
    <source>
        <strain evidence="11">GBPy7</strain>
    </source>
</reference>
<keyword evidence="3 6" id="KW-0285">Flavoprotein</keyword>
<comment type="similarity">
    <text evidence="1 7">Belongs to the DNA photolyase class-1 family.</text>
</comment>
<dbReference type="Pfam" id="PF03441">
    <property type="entry name" value="FAD_binding_7"/>
    <property type="match status" value="1"/>
</dbReference>
<feature type="region of interest" description="Disordered" evidence="8">
    <location>
        <begin position="332"/>
        <end position="368"/>
    </location>
</feature>
<comment type="cofactor">
    <cofactor evidence="6 7">
        <name>FAD</name>
        <dbReference type="ChEBI" id="CHEBI:57692"/>
    </cofactor>
    <text evidence="6 7">Binds 1 FAD per subunit.</text>
</comment>
<dbReference type="InterPro" id="IPR006050">
    <property type="entry name" value="DNA_photolyase_N"/>
</dbReference>
<feature type="binding site" evidence="6">
    <location>
        <begin position="309"/>
        <end position="316"/>
    </location>
    <ligand>
        <name>FAD</name>
        <dbReference type="ChEBI" id="CHEBI:57692"/>
    </ligand>
</feature>
<dbReference type="PANTHER" id="PTHR11455:SF22">
    <property type="entry name" value="CRYPTOCHROME DASH"/>
    <property type="match status" value="1"/>
</dbReference>
<comment type="function">
    <text evidence="7">May have a photoreceptor function.</text>
</comment>
<dbReference type="Gene3D" id="1.10.579.10">
    <property type="entry name" value="DNA Cyclobutane Dipyrimidine Photolyase, subunit A, domain 3"/>
    <property type="match status" value="1"/>
</dbReference>
<evidence type="ECO:0000313" key="10">
    <source>
        <dbReference type="EMBL" id="RUO19600.1"/>
    </source>
</evidence>
<accession>A0A432VT95</accession>
<evidence type="ECO:0000256" key="5">
    <source>
        <dbReference type="ARBA" id="ARBA00022991"/>
    </source>
</evidence>
<dbReference type="EMBL" id="PIPJ01000007">
    <property type="protein sequence ID" value="RUO19600.1"/>
    <property type="molecule type" value="Genomic_DNA"/>
</dbReference>
<dbReference type="SUPFAM" id="SSF48173">
    <property type="entry name" value="Cryptochrome/photolyase FAD-binding domain"/>
    <property type="match status" value="1"/>
</dbReference>
<dbReference type="InterPro" id="IPR002081">
    <property type="entry name" value="Cryptochrome/DNA_photolyase_1"/>
</dbReference>
<feature type="domain" description="Photolyase/cryptochrome alpha/beta" evidence="9">
    <location>
        <begin position="12"/>
        <end position="146"/>
    </location>
</feature>
<comment type="caution">
    <text evidence="10">The sequence shown here is derived from an EMBL/GenBank/DDBJ whole genome shotgun (WGS) entry which is preliminary data.</text>
</comment>
<evidence type="ECO:0000256" key="2">
    <source>
        <dbReference type="ARBA" id="ARBA00017881"/>
    </source>
</evidence>
<evidence type="ECO:0000256" key="8">
    <source>
        <dbReference type="SAM" id="MobiDB-lite"/>
    </source>
</evidence>
<dbReference type="NCBIfam" id="TIGR02765">
    <property type="entry name" value="crypto_DASH"/>
    <property type="match status" value="1"/>
</dbReference>
<keyword evidence="5 7" id="KW-0157">Chromophore</keyword>
<keyword evidence="11" id="KW-1185">Reference proteome</keyword>
<protein>
    <recommendedName>
        <fullName evidence="2 7">Cryptochrome DASH</fullName>
    </recommendedName>
</protein>
<evidence type="ECO:0000259" key="9">
    <source>
        <dbReference type="PROSITE" id="PS51645"/>
    </source>
</evidence>
<dbReference type="GO" id="GO:0003677">
    <property type="term" value="F:DNA binding"/>
    <property type="evidence" value="ECO:0007669"/>
    <property type="project" value="TreeGrafter"/>
</dbReference>
<dbReference type="InterPro" id="IPR036155">
    <property type="entry name" value="Crypto/Photolyase_N_sf"/>
</dbReference>